<keyword evidence="13" id="KW-1185">Reference proteome</keyword>
<accession>A0A1I5C6F3</accession>
<evidence type="ECO:0000259" key="11">
    <source>
        <dbReference type="Pfam" id="PF07219"/>
    </source>
</evidence>
<dbReference type="OrthoDB" id="7053339at2"/>
<evidence type="ECO:0000313" key="13">
    <source>
        <dbReference type="Proteomes" id="UP000242869"/>
    </source>
</evidence>
<comment type="function">
    <text evidence="1">Involved in a late step of protoheme IX synthesis.</text>
</comment>
<dbReference type="Pfam" id="PF07219">
    <property type="entry name" value="HemY_N"/>
    <property type="match status" value="1"/>
</dbReference>
<keyword evidence="5" id="KW-0997">Cell inner membrane</keyword>
<keyword evidence="4" id="KW-1003">Cell membrane</keyword>
<dbReference type="UniPathway" id="UPA00252"/>
<proteinExistence type="predicted"/>
<gene>
    <name evidence="12" type="ORF">SAMN05660284_02339</name>
</gene>
<feature type="domain" description="HemY N-terminal" evidence="11">
    <location>
        <begin position="26"/>
        <end position="134"/>
    </location>
</feature>
<dbReference type="InterPro" id="IPR005254">
    <property type="entry name" value="Heme_biosyn_assoc_TPR_pro"/>
</dbReference>
<evidence type="ECO:0000256" key="2">
    <source>
        <dbReference type="ARBA" id="ARBA00004429"/>
    </source>
</evidence>
<dbReference type="EMBL" id="FOVE01000018">
    <property type="protein sequence ID" value="SFN82211.1"/>
    <property type="molecule type" value="Genomic_DNA"/>
</dbReference>
<evidence type="ECO:0000256" key="10">
    <source>
        <dbReference type="SAM" id="Phobius"/>
    </source>
</evidence>
<evidence type="ECO:0000256" key="5">
    <source>
        <dbReference type="ARBA" id="ARBA00022519"/>
    </source>
</evidence>
<keyword evidence="8 10" id="KW-0472">Membrane</keyword>
<dbReference type="AlphaFoldDB" id="A0A1I5C6F3"/>
<evidence type="ECO:0000256" key="7">
    <source>
        <dbReference type="ARBA" id="ARBA00022989"/>
    </source>
</evidence>
<dbReference type="SUPFAM" id="SSF48452">
    <property type="entry name" value="TPR-like"/>
    <property type="match status" value="2"/>
</dbReference>
<evidence type="ECO:0000256" key="9">
    <source>
        <dbReference type="ARBA" id="ARBA00023244"/>
    </source>
</evidence>
<dbReference type="NCBIfam" id="TIGR00540">
    <property type="entry name" value="TPR_hemY_coli"/>
    <property type="match status" value="1"/>
</dbReference>
<organism evidence="12 13">
    <name type="scientific">Formivibrio citricus</name>
    <dbReference type="NCBI Taxonomy" id="83765"/>
    <lineage>
        <taxon>Bacteria</taxon>
        <taxon>Pseudomonadati</taxon>
        <taxon>Pseudomonadota</taxon>
        <taxon>Betaproteobacteria</taxon>
        <taxon>Neisseriales</taxon>
        <taxon>Chitinibacteraceae</taxon>
        <taxon>Formivibrio</taxon>
    </lineage>
</organism>
<feature type="transmembrane region" description="Helical" evidence="10">
    <location>
        <begin position="45"/>
        <end position="70"/>
    </location>
</feature>
<reference evidence="13" key="1">
    <citation type="submission" date="2016-10" db="EMBL/GenBank/DDBJ databases">
        <authorList>
            <person name="Varghese N."/>
            <person name="Submissions S."/>
        </authorList>
    </citation>
    <scope>NUCLEOTIDE SEQUENCE [LARGE SCALE GENOMIC DNA]</scope>
    <source>
        <strain evidence="13">DSM 6150</strain>
    </source>
</reference>
<dbReference type="GO" id="GO:0006779">
    <property type="term" value="P:porphyrin-containing compound biosynthetic process"/>
    <property type="evidence" value="ECO:0007669"/>
    <property type="project" value="UniProtKB-KW"/>
</dbReference>
<dbReference type="Proteomes" id="UP000242869">
    <property type="component" value="Unassembled WGS sequence"/>
</dbReference>
<evidence type="ECO:0000256" key="6">
    <source>
        <dbReference type="ARBA" id="ARBA00022692"/>
    </source>
</evidence>
<dbReference type="STRING" id="83765.SAMN05660284_02339"/>
<dbReference type="InterPro" id="IPR011990">
    <property type="entry name" value="TPR-like_helical_dom_sf"/>
</dbReference>
<sequence>MKTLFWIIGLFALAVGLTLFAQVNTGYALLFVPPWRIELSLNVAIIALVVFVALLYGLLRIVAEITTLPLRVSAFRNRKRAETALRAEREARLAFFEGRYQRAERLAEEAMAASDNNDAFAVNAILAARAAHLMRDFERRDRRFEALLQRFGPTHLATAMTKAELLLDERRFPEAGKALEEARAISPKLTAALRLELRLRQREGNPDAVLKLLDQLARAEALDHEQLHRLHLHACLQKLRQQTLSAEELKEWWRRLPEEDRSQPQLVHALVDSYVNIGEPELARKAIEAALEKNWSSELAECYGTLKLDNGSLKEQLAHAENWLTLHSDDHRLLLTLGRLCRTKSLWGKAQNYLEASIAVQPTAAAHAELGQLCEMLERTEEANHHYRASLDLALAR</sequence>
<dbReference type="Gene3D" id="1.25.40.10">
    <property type="entry name" value="Tetratricopeptide repeat domain"/>
    <property type="match status" value="2"/>
</dbReference>
<comment type="subcellular location">
    <subcellularLocation>
        <location evidence="2">Cell inner membrane</location>
        <topology evidence="2">Multi-pass membrane protein</topology>
    </subcellularLocation>
</comment>
<dbReference type="InterPro" id="IPR010817">
    <property type="entry name" value="HemY_N"/>
</dbReference>
<dbReference type="GO" id="GO:0005886">
    <property type="term" value="C:plasma membrane"/>
    <property type="evidence" value="ECO:0007669"/>
    <property type="project" value="UniProtKB-SubCell"/>
</dbReference>
<evidence type="ECO:0000256" key="4">
    <source>
        <dbReference type="ARBA" id="ARBA00022475"/>
    </source>
</evidence>
<comment type="pathway">
    <text evidence="3">Porphyrin-containing compound metabolism; protoheme biosynthesis.</text>
</comment>
<dbReference type="RefSeq" id="WP_091196653.1">
    <property type="nucleotide sequence ID" value="NZ_FOVE01000018.1"/>
</dbReference>
<evidence type="ECO:0000256" key="3">
    <source>
        <dbReference type="ARBA" id="ARBA00004744"/>
    </source>
</evidence>
<keyword evidence="9" id="KW-0627">Porphyrin biosynthesis</keyword>
<keyword evidence="6 10" id="KW-0812">Transmembrane</keyword>
<dbReference type="GO" id="GO:0042168">
    <property type="term" value="P:heme metabolic process"/>
    <property type="evidence" value="ECO:0007669"/>
    <property type="project" value="InterPro"/>
</dbReference>
<protein>
    <submittedName>
        <fullName evidence="12">HemY protein</fullName>
    </submittedName>
</protein>
<name>A0A1I5C6F3_9NEIS</name>
<keyword evidence="7 10" id="KW-1133">Transmembrane helix</keyword>
<evidence type="ECO:0000256" key="8">
    <source>
        <dbReference type="ARBA" id="ARBA00023136"/>
    </source>
</evidence>
<evidence type="ECO:0000313" key="12">
    <source>
        <dbReference type="EMBL" id="SFN82211.1"/>
    </source>
</evidence>
<evidence type="ECO:0000256" key="1">
    <source>
        <dbReference type="ARBA" id="ARBA00002962"/>
    </source>
</evidence>